<comment type="caution">
    <text evidence="7">The sequence shown here is derived from an EMBL/GenBank/DDBJ whole genome shotgun (WGS) entry which is preliminary data.</text>
</comment>
<dbReference type="GO" id="GO:0030170">
    <property type="term" value="F:pyridoxal phosphate binding"/>
    <property type="evidence" value="ECO:0007669"/>
    <property type="project" value="InterPro"/>
</dbReference>
<dbReference type="PANTHER" id="PTHR11999:SF165">
    <property type="entry name" value="DECARBOXYLASE, PUTATIVE (AFU_ORTHOLOGUE AFUA_2G04980)-RELATED"/>
    <property type="match status" value="1"/>
</dbReference>
<organism evidence="7 8">
    <name type="scientific">Letharia lupina</name>
    <dbReference type="NCBI Taxonomy" id="560253"/>
    <lineage>
        <taxon>Eukaryota</taxon>
        <taxon>Fungi</taxon>
        <taxon>Dikarya</taxon>
        <taxon>Ascomycota</taxon>
        <taxon>Pezizomycotina</taxon>
        <taxon>Lecanoromycetes</taxon>
        <taxon>OSLEUM clade</taxon>
        <taxon>Lecanoromycetidae</taxon>
        <taxon>Lecanorales</taxon>
        <taxon>Lecanorineae</taxon>
        <taxon>Parmeliaceae</taxon>
        <taxon>Letharia</taxon>
    </lineage>
</organism>
<feature type="modified residue" description="N6-(pyridoxal phosphate)lysine" evidence="5">
    <location>
        <position position="348"/>
    </location>
</feature>
<dbReference type="SUPFAM" id="SSF53383">
    <property type="entry name" value="PLP-dependent transferases"/>
    <property type="match status" value="1"/>
</dbReference>
<dbReference type="InterPro" id="IPR002129">
    <property type="entry name" value="PyrdxlP-dep_de-COase"/>
</dbReference>
<accession>A0A8H6CRH1</accession>
<evidence type="ECO:0000256" key="1">
    <source>
        <dbReference type="ARBA" id="ARBA00001933"/>
    </source>
</evidence>
<dbReference type="PANTHER" id="PTHR11999">
    <property type="entry name" value="GROUP II PYRIDOXAL-5-PHOSPHATE DECARBOXYLASE"/>
    <property type="match status" value="1"/>
</dbReference>
<dbReference type="Pfam" id="PF00282">
    <property type="entry name" value="Pyridoxal_deC"/>
    <property type="match status" value="1"/>
</dbReference>
<keyword evidence="3 5" id="KW-0663">Pyridoxal phosphate</keyword>
<comment type="cofactor">
    <cofactor evidence="1 5 6">
        <name>pyridoxal 5'-phosphate</name>
        <dbReference type="ChEBI" id="CHEBI:597326"/>
    </cofactor>
</comment>
<dbReference type="EMBL" id="JACCJB010000004">
    <property type="protein sequence ID" value="KAF6228222.1"/>
    <property type="molecule type" value="Genomic_DNA"/>
</dbReference>
<keyword evidence="8" id="KW-1185">Reference proteome</keyword>
<gene>
    <name evidence="7" type="ORF">HO133_007952</name>
</gene>
<protein>
    <recommendedName>
        <fullName evidence="9">Tyrosine decarboxylase</fullName>
    </recommendedName>
</protein>
<evidence type="ECO:0000256" key="2">
    <source>
        <dbReference type="ARBA" id="ARBA00009533"/>
    </source>
</evidence>
<proteinExistence type="inferred from homology"/>
<dbReference type="InterPro" id="IPR010977">
    <property type="entry name" value="Aromatic_deC"/>
</dbReference>
<dbReference type="InterPro" id="IPR015421">
    <property type="entry name" value="PyrdxlP-dep_Trfase_major"/>
</dbReference>
<comment type="similarity">
    <text evidence="2 6">Belongs to the group II decarboxylase family.</text>
</comment>
<reference evidence="7 8" key="1">
    <citation type="journal article" date="2020" name="Genomics">
        <title>Complete, high-quality genomes from long-read metagenomic sequencing of two wolf lichen thalli reveals enigmatic genome architecture.</title>
        <authorList>
            <person name="McKenzie S.K."/>
            <person name="Walston R.F."/>
            <person name="Allen J.L."/>
        </authorList>
    </citation>
    <scope>NUCLEOTIDE SEQUENCE [LARGE SCALE GENOMIC DNA]</scope>
    <source>
        <strain evidence="7">WasteWater1</strain>
    </source>
</reference>
<sequence>MPPFPHDLRKDISGLVPEVTVDTMMEDDKDIACLENAYAHSLELLQKRSNPVLPESAILENTRSALLQTVPEHGRGIEQATNHLLQDLAPALNASSLSPNYYGFVVGGVTPAARVADNLVSTYDQNPSVHLPDQTVASNVEDKALRLLMDLLRFDENEWSGVFSTGATASNVLGLACGREHIINERIKRRLGPDSEESVGSLGLLKACRMAGVEEIEILTTMAHSSLFKASSILGLGRACVHGVGTSNGYLTFDLQKLEQQLKSGHHNSASIVVVSCGEVNTGLFATHSIAEVQALRNLCDEYGAWLHVDGAFGLFARLLDGSPEFETVAQGAQGLTLADSIGGDGHKLLNVPYDCGFFFCRHPGIAQQVFQNPNAAYLNTKNSATDSIQSPMNVGIENSRRFRGLPVYATLMAYGREGYADMLKRQIRFARAVAAHLFDHTDFELLPTDVFSNRASIEKSIFIIVLFKAKNKALNDTLVKRINASSKMYVSGTVWDHCPASRIAVSNWQVDPDRDLNVVKTVLENVLSEWSKESSKTEALLRKLIWM</sequence>
<keyword evidence="4 6" id="KW-0456">Lyase</keyword>
<dbReference type="GO" id="GO:0005737">
    <property type="term" value="C:cytoplasm"/>
    <property type="evidence" value="ECO:0007669"/>
    <property type="project" value="TreeGrafter"/>
</dbReference>
<evidence type="ECO:0000256" key="4">
    <source>
        <dbReference type="ARBA" id="ARBA00023239"/>
    </source>
</evidence>
<evidence type="ECO:0000256" key="3">
    <source>
        <dbReference type="ARBA" id="ARBA00022898"/>
    </source>
</evidence>
<dbReference type="Gene3D" id="3.90.1150.10">
    <property type="entry name" value="Aspartate Aminotransferase, domain 1"/>
    <property type="match status" value="1"/>
</dbReference>
<evidence type="ECO:0000313" key="7">
    <source>
        <dbReference type="EMBL" id="KAF6228222.1"/>
    </source>
</evidence>
<evidence type="ECO:0008006" key="9">
    <source>
        <dbReference type="Google" id="ProtNLM"/>
    </source>
</evidence>
<dbReference type="Gene3D" id="3.40.640.10">
    <property type="entry name" value="Type I PLP-dependent aspartate aminotransferase-like (Major domain)"/>
    <property type="match status" value="1"/>
</dbReference>
<evidence type="ECO:0000256" key="5">
    <source>
        <dbReference type="PIRSR" id="PIRSR602129-50"/>
    </source>
</evidence>
<dbReference type="RefSeq" id="XP_037156156.1">
    <property type="nucleotide sequence ID" value="XM_037298820.1"/>
</dbReference>
<dbReference type="InterPro" id="IPR015424">
    <property type="entry name" value="PyrdxlP-dep_Trfase"/>
</dbReference>
<dbReference type="GO" id="GO:0016831">
    <property type="term" value="F:carboxy-lyase activity"/>
    <property type="evidence" value="ECO:0007669"/>
    <property type="project" value="TreeGrafter"/>
</dbReference>
<name>A0A8H6CRH1_9LECA</name>
<dbReference type="AlphaFoldDB" id="A0A8H6CRH1"/>
<dbReference type="GO" id="GO:0019752">
    <property type="term" value="P:carboxylic acid metabolic process"/>
    <property type="evidence" value="ECO:0007669"/>
    <property type="project" value="InterPro"/>
</dbReference>
<evidence type="ECO:0000313" key="8">
    <source>
        <dbReference type="Proteomes" id="UP000593566"/>
    </source>
</evidence>
<dbReference type="Proteomes" id="UP000593566">
    <property type="component" value="Unassembled WGS sequence"/>
</dbReference>
<dbReference type="InterPro" id="IPR015422">
    <property type="entry name" value="PyrdxlP-dep_Trfase_small"/>
</dbReference>
<evidence type="ECO:0000256" key="6">
    <source>
        <dbReference type="RuleBase" id="RU000382"/>
    </source>
</evidence>
<dbReference type="GeneID" id="59336349"/>